<organism evidence="2 3">
    <name type="scientific">Orchesella dallaii</name>
    <dbReference type="NCBI Taxonomy" id="48710"/>
    <lineage>
        <taxon>Eukaryota</taxon>
        <taxon>Metazoa</taxon>
        <taxon>Ecdysozoa</taxon>
        <taxon>Arthropoda</taxon>
        <taxon>Hexapoda</taxon>
        <taxon>Collembola</taxon>
        <taxon>Entomobryomorpha</taxon>
        <taxon>Entomobryoidea</taxon>
        <taxon>Orchesellidae</taxon>
        <taxon>Orchesellinae</taxon>
        <taxon>Orchesella</taxon>
    </lineage>
</organism>
<proteinExistence type="predicted"/>
<evidence type="ECO:0000313" key="3">
    <source>
        <dbReference type="Proteomes" id="UP001642540"/>
    </source>
</evidence>
<protein>
    <submittedName>
        <fullName evidence="2">Uncharacterized protein</fullName>
    </submittedName>
</protein>
<name>A0ABP1RH15_9HEXA</name>
<sequence length="118" mass="12354">MENKVAEEGKRTSDQMNGEGVPQAEGGETALTRDKIYFHLVKHQYFLPGGLQGHQPIIERHSSTVKGLGGNLPDAGVDALVVTAPAKSGIVEQEGGTSAVVVVEEGAENESKAGGEEE</sequence>
<feature type="compositionally biased region" description="Basic and acidic residues" evidence="1">
    <location>
        <begin position="1"/>
        <end position="13"/>
    </location>
</feature>
<comment type="caution">
    <text evidence="2">The sequence shown here is derived from an EMBL/GenBank/DDBJ whole genome shotgun (WGS) entry which is preliminary data.</text>
</comment>
<dbReference type="Proteomes" id="UP001642540">
    <property type="component" value="Unassembled WGS sequence"/>
</dbReference>
<gene>
    <name evidence="2" type="ORF">ODALV1_LOCUS22083</name>
</gene>
<dbReference type="EMBL" id="CAXLJM020000074">
    <property type="protein sequence ID" value="CAL8128095.1"/>
    <property type="molecule type" value="Genomic_DNA"/>
</dbReference>
<feature type="region of interest" description="Disordered" evidence="1">
    <location>
        <begin position="1"/>
        <end position="28"/>
    </location>
</feature>
<keyword evidence="3" id="KW-1185">Reference proteome</keyword>
<evidence type="ECO:0000256" key="1">
    <source>
        <dbReference type="SAM" id="MobiDB-lite"/>
    </source>
</evidence>
<accession>A0ABP1RH15</accession>
<evidence type="ECO:0000313" key="2">
    <source>
        <dbReference type="EMBL" id="CAL8128095.1"/>
    </source>
</evidence>
<reference evidence="2 3" key="1">
    <citation type="submission" date="2024-08" db="EMBL/GenBank/DDBJ databases">
        <authorList>
            <person name="Cucini C."/>
            <person name="Frati F."/>
        </authorList>
    </citation>
    <scope>NUCLEOTIDE SEQUENCE [LARGE SCALE GENOMIC DNA]</scope>
</reference>